<dbReference type="PRINTS" id="PR01438">
    <property type="entry name" value="UNVRSLSTRESS"/>
</dbReference>
<dbReference type="AlphaFoldDB" id="A0A1I8ICX0"/>
<evidence type="ECO:0000313" key="2">
    <source>
        <dbReference type="WBParaSite" id="maker-uti_cns_0011483-snap-gene-0.2-mRNA-1"/>
    </source>
</evidence>
<dbReference type="SUPFAM" id="SSF52402">
    <property type="entry name" value="Adenine nucleotide alpha hydrolases-like"/>
    <property type="match status" value="1"/>
</dbReference>
<protein>
    <submittedName>
        <fullName evidence="2">Usp domain-containing protein</fullName>
    </submittedName>
</protein>
<name>A0A1I8ICX0_9PLAT</name>
<dbReference type="InterPro" id="IPR006016">
    <property type="entry name" value="UspA"/>
</dbReference>
<organism evidence="1 2">
    <name type="scientific">Macrostomum lignano</name>
    <dbReference type="NCBI Taxonomy" id="282301"/>
    <lineage>
        <taxon>Eukaryota</taxon>
        <taxon>Metazoa</taxon>
        <taxon>Spiralia</taxon>
        <taxon>Lophotrochozoa</taxon>
        <taxon>Platyhelminthes</taxon>
        <taxon>Rhabditophora</taxon>
        <taxon>Macrostomorpha</taxon>
        <taxon>Macrostomida</taxon>
        <taxon>Macrostomidae</taxon>
        <taxon>Macrostomum</taxon>
    </lineage>
</organism>
<reference evidence="2" key="1">
    <citation type="submission" date="2016-11" db="UniProtKB">
        <authorList>
            <consortium name="WormBaseParasite"/>
        </authorList>
    </citation>
    <scope>IDENTIFICATION</scope>
</reference>
<proteinExistence type="predicted"/>
<dbReference type="OrthoDB" id="843225at2759"/>
<dbReference type="InterPro" id="IPR014729">
    <property type="entry name" value="Rossmann-like_a/b/a_fold"/>
</dbReference>
<sequence>MATSTSGEQQQHQGRKVLIGIDRSQHSERGLRFYAEHIKRDTDQVIFANVSEPPEVAIGFGMAGVAAGEVYAKAVEEKVAEAKQLAGHVRELCQSLGIAHIRFLERIAHGTGQAIVQIADEEDVALIVMGSRGIGKLRRAFLGSVSDYVLHHAHRPVTIVPPPEDED</sequence>
<dbReference type="PANTHER" id="PTHR46989">
    <property type="entry name" value="USP DOMAIN-CONTAINING PROTEIN"/>
    <property type="match status" value="1"/>
</dbReference>
<accession>A0A1I8ICX0</accession>
<evidence type="ECO:0000313" key="1">
    <source>
        <dbReference type="Proteomes" id="UP000095280"/>
    </source>
</evidence>
<keyword evidence="1" id="KW-1185">Reference proteome</keyword>
<dbReference type="Proteomes" id="UP000095280">
    <property type="component" value="Unplaced"/>
</dbReference>
<dbReference type="InterPro" id="IPR006015">
    <property type="entry name" value="Universal_stress_UspA"/>
</dbReference>
<dbReference type="Gene3D" id="3.40.50.620">
    <property type="entry name" value="HUPs"/>
    <property type="match status" value="1"/>
</dbReference>
<dbReference type="CDD" id="cd23659">
    <property type="entry name" value="USP_At3g01520-like"/>
    <property type="match status" value="1"/>
</dbReference>
<dbReference type="PANTHER" id="PTHR46989:SF3">
    <property type="entry name" value="USPA DOMAIN-CONTAINING PROTEIN"/>
    <property type="match status" value="1"/>
</dbReference>
<dbReference type="WBParaSite" id="maker-uti_cns_0011483-snap-gene-0.2-mRNA-1">
    <property type="protein sequence ID" value="maker-uti_cns_0011483-snap-gene-0.2-mRNA-1"/>
    <property type="gene ID" value="maker-uti_cns_0011483-snap-gene-0.2"/>
</dbReference>
<dbReference type="STRING" id="282301.A0A1I8ICX0"/>
<dbReference type="Pfam" id="PF00582">
    <property type="entry name" value="Usp"/>
    <property type="match status" value="1"/>
</dbReference>